<dbReference type="PANTHER" id="PTHR36617">
    <property type="entry name" value="PROTEIN, PUTATIVE-RELATED"/>
    <property type="match status" value="1"/>
</dbReference>
<reference evidence="2" key="1">
    <citation type="journal article" date="2023" name="Nat. Commun.">
        <title>Diploid and tetraploid genomes of Acorus and the evolution of monocots.</title>
        <authorList>
            <person name="Ma L."/>
            <person name="Liu K.W."/>
            <person name="Li Z."/>
            <person name="Hsiao Y.Y."/>
            <person name="Qi Y."/>
            <person name="Fu T."/>
            <person name="Tang G.D."/>
            <person name="Zhang D."/>
            <person name="Sun W.H."/>
            <person name="Liu D.K."/>
            <person name="Li Y."/>
            <person name="Chen G.Z."/>
            <person name="Liu X.D."/>
            <person name="Liao X.Y."/>
            <person name="Jiang Y.T."/>
            <person name="Yu X."/>
            <person name="Hao Y."/>
            <person name="Huang J."/>
            <person name="Zhao X.W."/>
            <person name="Ke S."/>
            <person name="Chen Y.Y."/>
            <person name="Wu W.L."/>
            <person name="Hsu J.L."/>
            <person name="Lin Y.F."/>
            <person name="Huang M.D."/>
            <person name="Li C.Y."/>
            <person name="Huang L."/>
            <person name="Wang Z.W."/>
            <person name="Zhao X."/>
            <person name="Zhong W.Y."/>
            <person name="Peng D.H."/>
            <person name="Ahmad S."/>
            <person name="Lan S."/>
            <person name="Zhang J.S."/>
            <person name="Tsai W.C."/>
            <person name="Van de Peer Y."/>
            <person name="Liu Z.J."/>
        </authorList>
    </citation>
    <scope>NUCLEOTIDE SEQUENCE</scope>
    <source>
        <strain evidence="2">CP</strain>
    </source>
</reference>
<gene>
    <name evidence="2" type="ORF">QJS10_CPA03g01216</name>
</gene>
<feature type="region of interest" description="Disordered" evidence="1">
    <location>
        <begin position="221"/>
        <end position="242"/>
    </location>
</feature>
<keyword evidence="3" id="KW-1185">Reference proteome</keyword>
<organism evidence="2 3">
    <name type="scientific">Acorus calamus</name>
    <name type="common">Sweet flag</name>
    <dbReference type="NCBI Taxonomy" id="4465"/>
    <lineage>
        <taxon>Eukaryota</taxon>
        <taxon>Viridiplantae</taxon>
        <taxon>Streptophyta</taxon>
        <taxon>Embryophyta</taxon>
        <taxon>Tracheophyta</taxon>
        <taxon>Spermatophyta</taxon>
        <taxon>Magnoliopsida</taxon>
        <taxon>Liliopsida</taxon>
        <taxon>Acoraceae</taxon>
        <taxon>Acorus</taxon>
    </lineage>
</organism>
<dbReference type="PANTHER" id="PTHR36617:SF16">
    <property type="entry name" value="OS04G0516500 PROTEIN"/>
    <property type="match status" value="1"/>
</dbReference>
<comment type="caution">
    <text evidence="2">The sequence shown here is derived from an EMBL/GenBank/DDBJ whole genome shotgun (WGS) entry which is preliminary data.</text>
</comment>
<protein>
    <submittedName>
        <fullName evidence="2">Uncharacterized protein</fullName>
    </submittedName>
</protein>
<evidence type="ECO:0000313" key="3">
    <source>
        <dbReference type="Proteomes" id="UP001180020"/>
    </source>
</evidence>
<proteinExistence type="predicted"/>
<sequence>MELNLQKSHMFGMNVEPEEKARLANCMGCLVQSFPTKHLGLPLVKGQMKKDDWAPLVERFEKRLARWKGRYGCTGIGEKRWLTMNARTSSLCKEVSRALDWELGGGSVIQFWTDRWCGEERLGDVAPDLFRLSSNKEGRVDKFFQGRGSGGGWTVALTRARLGEAEARQFENLMTMLDRFVPADMNAEANNLFTSTLNTLNNVVVFAFFFVPPTLQNNASPTAGLPPYYARRGHPDMLPNRA</sequence>
<name>A0AAV9FD02_ACOCL</name>
<evidence type="ECO:0000256" key="1">
    <source>
        <dbReference type="SAM" id="MobiDB-lite"/>
    </source>
</evidence>
<reference evidence="2" key="2">
    <citation type="submission" date="2023-06" db="EMBL/GenBank/DDBJ databases">
        <authorList>
            <person name="Ma L."/>
            <person name="Liu K.-W."/>
            <person name="Li Z."/>
            <person name="Hsiao Y.-Y."/>
            <person name="Qi Y."/>
            <person name="Fu T."/>
            <person name="Tang G."/>
            <person name="Zhang D."/>
            <person name="Sun W.-H."/>
            <person name="Liu D.-K."/>
            <person name="Li Y."/>
            <person name="Chen G.-Z."/>
            <person name="Liu X.-D."/>
            <person name="Liao X.-Y."/>
            <person name="Jiang Y.-T."/>
            <person name="Yu X."/>
            <person name="Hao Y."/>
            <person name="Huang J."/>
            <person name="Zhao X.-W."/>
            <person name="Ke S."/>
            <person name="Chen Y.-Y."/>
            <person name="Wu W.-L."/>
            <person name="Hsu J.-L."/>
            <person name="Lin Y.-F."/>
            <person name="Huang M.-D."/>
            <person name="Li C.-Y."/>
            <person name="Huang L."/>
            <person name="Wang Z.-W."/>
            <person name="Zhao X."/>
            <person name="Zhong W.-Y."/>
            <person name="Peng D.-H."/>
            <person name="Ahmad S."/>
            <person name="Lan S."/>
            <person name="Zhang J.-S."/>
            <person name="Tsai W.-C."/>
            <person name="Van De Peer Y."/>
            <person name="Liu Z.-J."/>
        </authorList>
    </citation>
    <scope>NUCLEOTIDE SEQUENCE</scope>
    <source>
        <strain evidence="2">CP</strain>
        <tissue evidence="2">Leaves</tissue>
    </source>
</reference>
<dbReference type="EMBL" id="JAUJYO010000003">
    <property type="protein sequence ID" value="KAK1322238.1"/>
    <property type="molecule type" value="Genomic_DNA"/>
</dbReference>
<dbReference type="AlphaFoldDB" id="A0AAV9FD02"/>
<accession>A0AAV9FD02</accession>
<evidence type="ECO:0000313" key="2">
    <source>
        <dbReference type="EMBL" id="KAK1322238.1"/>
    </source>
</evidence>
<dbReference type="Proteomes" id="UP001180020">
    <property type="component" value="Unassembled WGS sequence"/>
</dbReference>